<dbReference type="InterPro" id="IPR020802">
    <property type="entry name" value="TesA-like"/>
</dbReference>
<evidence type="ECO:0000256" key="2">
    <source>
        <dbReference type="ARBA" id="ARBA00022450"/>
    </source>
</evidence>
<evidence type="ECO:0000256" key="3">
    <source>
        <dbReference type="ARBA" id="ARBA00022553"/>
    </source>
</evidence>
<dbReference type="InterPro" id="IPR025110">
    <property type="entry name" value="AMP-bd_C"/>
</dbReference>
<keyword evidence="6" id="KW-1185">Reference proteome</keyword>
<feature type="domain" description="Carrier" evidence="4">
    <location>
        <begin position="534"/>
        <end position="609"/>
    </location>
</feature>
<dbReference type="InterPro" id="IPR020845">
    <property type="entry name" value="AMP-binding_CS"/>
</dbReference>
<dbReference type="InterPro" id="IPR001031">
    <property type="entry name" value="Thioesterase"/>
</dbReference>
<dbReference type="EMBL" id="BAABLM010000001">
    <property type="protein sequence ID" value="GAA4667735.1"/>
    <property type="molecule type" value="Genomic_DNA"/>
</dbReference>
<keyword evidence="2" id="KW-0596">Phosphopantetheine</keyword>
<dbReference type="PANTHER" id="PTHR45527:SF1">
    <property type="entry name" value="FATTY ACID SYNTHASE"/>
    <property type="match status" value="1"/>
</dbReference>
<dbReference type="PROSITE" id="PS00455">
    <property type="entry name" value="AMP_BINDING"/>
    <property type="match status" value="1"/>
</dbReference>
<dbReference type="InterPro" id="IPR029058">
    <property type="entry name" value="AB_hydrolase_fold"/>
</dbReference>
<evidence type="ECO:0000313" key="5">
    <source>
        <dbReference type="EMBL" id="GAA4667735.1"/>
    </source>
</evidence>
<organism evidence="5 6">
    <name type="scientific">Frondihabitans cladoniiphilus</name>
    <dbReference type="NCBI Taxonomy" id="715785"/>
    <lineage>
        <taxon>Bacteria</taxon>
        <taxon>Bacillati</taxon>
        <taxon>Actinomycetota</taxon>
        <taxon>Actinomycetes</taxon>
        <taxon>Micrococcales</taxon>
        <taxon>Microbacteriaceae</taxon>
        <taxon>Frondihabitans</taxon>
    </lineage>
</organism>
<dbReference type="InterPro" id="IPR042099">
    <property type="entry name" value="ANL_N_sf"/>
</dbReference>
<dbReference type="InterPro" id="IPR020806">
    <property type="entry name" value="PKS_PP-bd"/>
</dbReference>
<dbReference type="InterPro" id="IPR009081">
    <property type="entry name" value="PP-bd_ACP"/>
</dbReference>
<dbReference type="Gene3D" id="3.40.50.1820">
    <property type="entry name" value="alpha/beta hydrolase"/>
    <property type="match status" value="1"/>
</dbReference>
<comment type="caution">
    <text evidence="5">The sequence shown here is derived from an EMBL/GenBank/DDBJ whole genome shotgun (WGS) entry which is preliminary data.</text>
</comment>
<dbReference type="Pfam" id="PF13193">
    <property type="entry name" value="AMP-binding_C"/>
    <property type="match status" value="1"/>
</dbReference>
<dbReference type="SMART" id="SM00823">
    <property type="entry name" value="PKS_PP"/>
    <property type="match status" value="1"/>
</dbReference>
<accession>A0ABP8VPQ0</accession>
<reference evidence="6" key="1">
    <citation type="journal article" date="2019" name="Int. J. Syst. Evol. Microbiol.">
        <title>The Global Catalogue of Microorganisms (GCM) 10K type strain sequencing project: providing services to taxonomists for standard genome sequencing and annotation.</title>
        <authorList>
            <consortium name="The Broad Institute Genomics Platform"/>
            <consortium name="The Broad Institute Genome Sequencing Center for Infectious Disease"/>
            <person name="Wu L."/>
            <person name="Ma J."/>
        </authorList>
    </citation>
    <scope>NUCLEOTIDE SEQUENCE [LARGE SCALE GENOMIC DNA]</scope>
    <source>
        <strain evidence="6">JCM 18956</strain>
    </source>
</reference>
<dbReference type="Gene3D" id="1.10.1200.10">
    <property type="entry name" value="ACP-like"/>
    <property type="match status" value="1"/>
</dbReference>
<protein>
    <recommendedName>
        <fullName evidence="4">Carrier domain-containing protein</fullName>
    </recommendedName>
</protein>
<dbReference type="PANTHER" id="PTHR45527">
    <property type="entry name" value="NONRIBOSOMAL PEPTIDE SYNTHETASE"/>
    <property type="match status" value="1"/>
</dbReference>
<dbReference type="Gene3D" id="3.40.50.12780">
    <property type="entry name" value="N-terminal domain of ligase-like"/>
    <property type="match status" value="1"/>
</dbReference>
<dbReference type="SUPFAM" id="SSF56801">
    <property type="entry name" value="Acetyl-CoA synthetase-like"/>
    <property type="match status" value="1"/>
</dbReference>
<dbReference type="Proteomes" id="UP001501295">
    <property type="component" value="Unassembled WGS sequence"/>
</dbReference>
<dbReference type="Pfam" id="PF00501">
    <property type="entry name" value="AMP-binding"/>
    <property type="match status" value="1"/>
</dbReference>
<dbReference type="InterPro" id="IPR000873">
    <property type="entry name" value="AMP-dep_synth/lig_dom"/>
</dbReference>
<dbReference type="Pfam" id="PF00975">
    <property type="entry name" value="Thioesterase"/>
    <property type="match status" value="1"/>
</dbReference>
<keyword evidence="3" id="KW-0597">Phosphoprotein</keyword>
<dbReference type="SUPFAM" id="SSF47336">
    <property type="entry name" value="ACP-like"/>
    <property type="match status" value="1"/>
</dbReference>
<dbReference type="InterPro" id="IPR036736">
    <property type="entry name" value="ACP-like_sf"/>
</dbReference>
<dbReference type="Pfam" id="PF00550">
    <property type="entry name" value="PP-binding"/>
    <property type="match status" value="1"/>
</dbReference>
<dbReference type="SUPFAM" id="SSF53474">
    <property type="entry name" value="alpha/beta-Hydrolases"/>
    <property type="match status" value="1"/>
</dbReference>
<dbReference type="RefSeq" id="WP_345373364.1">
    <property type="nucleotide sequence ID" value="NZ_BAABLM010000001.1"/>
</dbReference>
<dbReference type="SMART" id="SM00824">
    <property type="entry name" value="PKS_TE"/>
    <property type="match status" value="1"/>
</dbReference>
<sequence length="881" mass="94157">MTLATAVPAATDDSTQSPLLAQWRLIAARLPNQPALTSAGVGFTFAEADRLSDLAALDLVDALGDGDEPVGILSEHTAHALLAILTVLKSGRTHVFLDPHVPVERLGYYTRASGLKVCLVSTNQAEIGADIATSLPFDEIVARAVASTLSETDLADAVEERLAAGRDRQGSDGVSIVFTSGSSGLPKGVLQTEDTLRQQVGYHRQLVGVGPGDRALLTFPLGFVAGVATFLAPLLNGTGMWCFDAREEGIPALRAYLEDKRLTAYYSTPYLAKSLAESLPDGEKLEHLRFILTGGEAITAAGVAALRRVLPESAFYVNGAGSSETGGMIVAWTLPGDAPAPTGVIPAGRAAPNAEVLIVGDDGVELPQGEVGEIVFVSRGLSGGYWRDDERNAELFSVTDDGRRRYRSGDLGRLDDDGNLVMAGRADSAVKVRGYLVEPSEIEAALTGLDEIRDAVVIAQKSDEKPTRLLAYIVPTAGLRAPSTPAVRRALRQTLPEYMVPAEIVQLTALPRTERGKVDRQNLPPVPERVVSDDVLDQHEYVMAQIWCRVLEIPGLDADDDFMALGGDSLSAEELLAAVEDDLGVTLESSDILRFPTLAEFTKRVSNHASALPSDPDVVPLNTGTGGRPLFCIAGAGALALTYLPLARQFPERDVYAFQAHAMERRGLPDRTVTAHAERVIRTMRTVQPHGPYVVVGHSFGGFVALEVAHILRAGGEEVELVAILDTFARDEPGATPSTPSATVESAARPSSGLRGIAAAALDKQVRRILPYGLPEVDQVSRHVRAHLAGVVTHEGQRQFDAIADRSVLALRKHVIQPYDGPVLYVLAKTNDRGLSGWQDILTGDLRVEATETDHTSLLRDPEVQTLASILRKHLEPVGVA</sequence>
<dbReference type="Gene3D" id="3.30.300.30">
    <property type="match status" value="1"/>
</dbReference>
<gene>
    <name evidence="5" type="ORF">GCM10025780_07570</name>
</gene>
<name>A0ABP8VPQ0_9MICO</name>
<proteinExistence type="predicted"/>
<evidence type="ECO:0000259" key="4">
    <source>
        <dbReference type="PROSITE" id="PS50075"/>
    </source>
</evidence>
<dbReference type="InterPro" id="IPR045851">
    <property type="entry name" value="AMP-bd_C_sf"/>
</dbReference>
<dbReference type="PROSITE" id="PS50075">
    <property type="entry name" value="CARRIER"/>
    <property type="match status" value="1"/>
</dbReference>
<evidence type="ECO:0000313" key="6">
    <source>
        <dbReference type="Proteomes" id="UP001501295"/>
    </source>
</evidence>
<comment type="cofactor">
    <cofactor evidence="1">
        <name>pantetheine 4'-phosphate</name>
        <dbReference type="ChEBI" id="CHEBI:47942"/>
    </cofactor>
</comment>
<evidence type="ECO:0000256" key="1">
    <source>
        <dbReference type="ARBA" id="ARBA00001957"/>
    </source>
</evidence>